<sequence length="284" mass="31600">METLGLILVLLTTLAAVVGIISLIIFIIAYLSKKNIKIIRNITLSSFGVAALALIGFIILSFIGSGTSPNIDESETAEATNEFEGTYTKPNKNVDTSRGDDNKPIEKEVKTEKVETEAEEESEFDKNLAEIRSEREKEEAQSENDNEEMNHEVIDNVDVYTVSNDVILSDDSFLHSFSIDMTEFLSENHEDLENGVVFRLATALTDKYGNSENKIVSTVWYSQETIEKINFDNWPMDSSTDLYNTADSVVFHFSLKNETSIEMSGASDSSPAVVRDSIGQEYGE</sequence>
<dbReference type="EMBL" id="DWYW01000244">
    <property type="protein sequence ID" value="HJA91222.1"/>
    <property type="molecule type" value="Genomic_DNA"/>
</dbReference>
<feature type="compositionally biased region" description="Basic and acidic residues" evidence="1">
    <location>
        <begin position="124"/>
        <end position="140"/>
    </location>
</feature>
<protein>
    <submittedName>
        <fullName evidence="3">Uncharacterized protein</fullName>
    </submittedName>
</protein>
<gene>
    <name evidence="3" type="ORF">H9948_10585</name>
</gene>
<evidence type="ECO:0000313" key="3">
    <source>
        <dbReference type="EMBL" id="HJA91222.1"/>
    </source>
</evidence>
<feature type="region of interest" description="Disordered" evidence="1">
    <location>
        <begin position="263"/>
        <end position="284"/>
    </location>
</feature>
<comment type="caution">
    <text evidence="3">The sequence shown here is derived from an EMBL/GenBank/DDBJ whole genome shotgun (WGS) entry which is preliminary data.</text>
</comment>
<feature type="region of interest" description="Disordered" evidence="1">
    <location>
        <begin position="71"/>
        <end position="149"/>
    </location>
</feature>
<evidence type="ECO:0000256" key="2">
    <source>
        <dbReference type="SAM" id="Phobius"/>
    </source>
</evidence>
<proteinExistence type="predicted"/>
<name>A0A9D2I376_9LACT</name>
<feature type="transmembrane region" description="Helical" evidence="2">
    <location>
        <begin position="6"/>
        <end position="31"/>
    </location>
</feature>
<evidence type="ECO:0000313" key="4">
    <source>
        <dbReference type="Proteomes" id="UP000886856"/>
    </source>
</evidence>
<reference evidence="3" key="1">
    <citation type="journal article" date="2021" name="PeerJ">
        <title>Extensive microbial diversity within the chicken gut microbiome revealed by metagenomics and culture.</title>
        <authorList>
            <person name="Gilroy R."/>
            <person name="Ravi A."/>
            <person name="Getino M."/>
            <person name="Pursley I."/>
            <person name="Horton D.L."/>
            <person name="Alikhan N.F."/>
            <person name="Baker D."/>
            <person name="Gharbi K."/>
            <person name="Hall N."/>
            <person name="Watson M."/>
            <person name="Adriaenssens E.M."/>
            <person name="Foster-Nyarko E."/>
            <person name="Jarju S."/>
            <person name="Secka A."/>
            <person name="Antonio M."/>
            <person name="Oren A."/>
            <person name="Chaudhuri R.R."/>
            <person name="La Ragione R."/>
            <person name="Hildebrand F."/>
            <person name="Pallen M.J."/>
        </authorList>
    </citation>
    <scope>NUCLEOTIDE SEQUENCE</scope>
    <source>
        <strain evidence="3">CHK171-505</strain>
    </source>
</reference>
<keyword evidence="2" id="KW-1133">Transmembrane helix</keyword>
<reference evidence="3" key="2">
    <citation type="submission" date="2021-04" db="EMBL/GenBank/DDBJ databases">
        <authorList>
            <person name="Gilroy R."/>
        </authorList>
    </citation>
    <scope>NUCLEOTIDE SEQUENCE</scope>
    <source>
        <strain evidence="3">CHK171-505</strain>
    </source>
</reference>
<keyword evidence="2" id="KW-0472">Membrane</keyword>
<accession>A0A9D2I376</accession>
<dbReference type="Proteomes" id="UP000886856">
    <property type="component" value="Unassembled WGS sequence"/>
</dbReference>
<feature type="compositionally biased region" description="Basic and acidic residues" evidence="1">
    <location>
        <begin position="95"/>
        <end position="116"/>
    </location>
</feature>
<dbReference type="AlphaFoldDB" id="A0A9D2I376"/>
<evidence type="ECO:0000256" key="1">
    <source>
        <dbReference type="SAM" id="MobiDB-lite"/>
    </source>
</evidence>
<organism evidence="3 4">
    <name type="scientific">Candidatus Jeotgalibaca merdavium</name>
    <dbReference type="NCBI Taxonomy" id="2838627"/>
    <lineage>
        <taxon>Bacteria</taxon>
        <taxon>Bacillati</taxon>
        <taxon>Bacillota</taxon>
        <taxon>Bacilli</taxon>
        <taxon>Lactobacillales</taxon>
        <taxon>Carnobacteriaceae</taxon>
        <taxon>Jeotgalibaca</taxon>
    </lineage>
</organism>
<keyword evidence="2" id="KW-0812">Transmembrane</keyword>
<feature type="transmembrane region" description="Helical" evidence="2">
    <location>
        <begin position="43"/>
        <end position="64"/>
    </location>
</feature>